<dbReference type="PANTHER" id="PTHR45755">
    <property type="match status" value="1"/>
</dbReference>
<keyword evidence="10" id="KW-0472">Membrane</keyword>
<accession>A0A814D6M7</accession>
<comment type="subcellular location">
    <subcellularLocation>
        <location evidence="2">Endomembrane system</location>
    </subcellularLocation>
    <subcellularLocation>
        <location evidence="1">Membrane</location>
        <topology evidence="1">Multi-pass membrane protein</topology>
    </subcellularLocation>
</comment>
<dbReference type="InterPro" id="IPR027469">
    <property type="entry name" value="Cation_efflux_TMD_sf"/>
</dbReference>
<dbReference type="InterPro" id="IPR045316">
    <property type="entry name" value="Msc2-like"/>
</dbReference>
<evidence type="ECO:0000256" key="5">
    <source>
        <dbReference type="ARBA" id="ARBA00022692"/>
    </source>
</evidence>
<evidence type="ECO:0000256" key="4">
    <source>
        <dbReference type="ARBA" id="ARBA00022449"/>
    </source>
</evidence>
<keyword evidence="7" id="KW-0864">Zinc transport</keyword>
<dbReference type="OrthoDB" id="78669at2759"/>
<reference evidence="12" key="1">
    <citation type="submission" date="2021-02" db="EMBL/GenBank/DDBJ databases">
        <authorList>
            <person name="Nowell W R."/>
        </authorList>
    </citation>
    <scope>NUCLEOTIDE SEQUENCE</scope>
</reference>
<name>A0A814D6M7_9BILA</name>
<organism evidence="12 14">
    <name type="scientific">Didymodactylos carnosus</name>
    <dbReference type="NCBI Taxonomy" id="1234261"/>
    <lineage>
        <taxon>Eukaryota</taxon>
        <taxon>Metazoa</taxon>
        <taxon>Spiralia</taxon>
        <taxon>Gnathifera</taxon>
        <taxon>Rotifera</taxon>
        <taxon>Eurotatoria</taxon>
        <taxon>Bdelloidea</taxon>
        <taxon>Philodinida</taxon>
        <taxon>Philodinidae</taxon>
        <taxon>Didymodactylos</taxon>
    </lineage>
</organism>
<evidence type="ECO:0000313" key="12">
    <source>
        <dbReference type="EMBL" id="CAF0950167.1"/>
    </source>
</evidence>
<keyword evidence="3" id="KW-0813">Transport</keyword>
<dbReference type="PANTHER" id="PTHR45755:SF1">
    <property type="entry name" value="PROTON-COUPLED ZINC ANTIPORTER SLC30A5"/>
    <property type="match status" value="1"/>
</dbReference>
<protein>
    <submittedName>
        <fullName evidence="12">Uncharacterized protein</fullName>
    </submittedName>
</protein>
<dbReference type="Proteomes" id="UP000681722">
    <property type="component" value="Unassembled WGS sequence"/>
</dbReference>
<keyword evidence="8" id="KW-1133">Transmembrane helix</keyword>
<evidence type="ECO:0000256" key="7">
    <source>
        <dbReference type="ARBA" id="ARBA00022906"/>
    </source>
</evidence>
<comment type="catalytic activity">
    <reaction evidence="11">
        <text>Zn(2+)(in) + 2 H(+)(out) = Zn(2+)(out) + 2 H(+)(in)</text>
        <dbReference type="Rhea" id="RHEA:72627"/>
        <dbReference type="ChEBI" id="CHEBI:15378"/>
        <dbReference type="ChEBI" id="CHEBI:29105"/>
    </reaction>
</comment>
<evidence type="ECO:0000256" key="9">
    <source>
        <dbReference type="ARBA" id="ARBA00023065"/>
    </source>
</evidence>
<dbReference type="GO" id="GO:0006882">
    <property type="term" value="P:intracellular zinc ion homeostasis"/>
    <property type="evidence" value="ECO:0007669"/>
    <property type="project" value="InterPro"/>
</dbReference>
<dbReference type="GO" id="GO:0015297">
    <property type="term" value="F:antiporter activity"/>
    <property type="evidence" value="ECO:0007669"/>
    <property type="project" value="UniProtKB-KW"/>
</dbReference>
<keyword evidence="5" id="KW-0812">Transmembrane</keyword>
<comment type="caution">
    <text evidence="12">The sequence shown here is derived from an EMBL/GenBank/DDBJ whole genome shotgun (WGS) entry which is preliminary data.</text>
</comment>
<dbReference type="GO" id="GO:1904257">
    <property type="term" value="P:zinc ion import into Golgi lumen"/>
    <property type="evidence" value="ECO:0007669"/>
    <property type="project" value="TreeGrafter"/>
</dbReference>
<evidence type="ECO:0000256" key="10">
    <source>
        <dbReference type="ARBA" id="ARBA00023136"/>
    </source>
</evidence>
<keyword evidence="9" id="KW-0406">Ion transport</keyword>
<evidence type="ECO:0000256" key="3">
    <source>
        <dbReference type="ARBA" id="ARBA00022448"/>
    </source>
</evidence>
<dbReference type="AlphaFoldDB" id="A0A814D6M7"/>
<evidence type="ECO:0000313" key="14">
    <source>
        <dbReference type="Proteomes" id="UP000663829"/>
    </source>
</evidence>
<dbReference type="GO" id="GO:0030658">
    <property type="term" value="C:transport vesicle membrane"/>
    <property type="evidence" value="ECO:0007669"/>
    <property type="project" value="UniProtKB-SubCell"/>
</dbReference>
<gene>
    <name evidence="12" type="ORF">GPM918_LOCUS11195</name>
    <name evidence="13" type="ORF">SRO942_LOCUS11194</name>
</gene>
<dbReference type="SUPFAM" id="SSF161111">
    <property type="entry name" value="Cation efflux protein transmembrane domain-like"/>
    <property type="match status" value="1"/>
</dbReference>
<proteinExistence type="predicted"/>
<evidence type="ECO:0000256" key="6">
    <source>
        <dbReference type="ARBA" id="ARBA00022833"/>
    </source>
</evidence>
<dbReference type="GO" id="GO:0005794">
    <property type="term" value="C:Golgi apparatus"/>
    <property type="evidence" value="ECO:0007669"/>
    <property type="project" value="UniProtKB-SubCell"/>
</dbReference>
<evidence type="ECO:0000256" key="2">
    <source>
        <dbReference type="ARBA" id="ARBA00004308"/>
    </source>
</evidence>
<keyword evidence="6" id="KW-0862">Zinc</keyword>
<dbReference type="GO" id="GO:0005385">
    <property type="term" value="F:zinc ion transmembrane transporter activity"/>
    <property type="evidence" value="ECO:0007669"/>
    <property type="project" value="InterPro"/>
</dbReference>
<evidence type="ECO:0000256" key="8">
    <source>
        <dbReference type="ARBA" id="ARBA00022989"/>
    </source>
</evidence>
<dbReference type="Proteomes" id="UP000663829">
    <property type="component" value="Unassembled WGS sequence"/>
</dbReference>
<dbReference type="EMBL" id="CAJNOQ010002295">
    <property type="protein sequence ID" value="CAF0950167.1"/>
    <property type="molecule type" value="Genomic_DNA"/>
</dbReference>
<evidence type="ECO:0000256" key="1">
    <source>
        <dbReference type="ARBA" id="ARBA00004141"/>
    </source>
</evidence>
<evidence type="ECO:0000313" key="13">
    <source>
        <dbReference type="EMBL" id="CAF3725863.1"/>
    </source>
</evidence>
<dbReference type="EMBL" id="CAJOBC010002294">
    <property type="protein sequence ID" value="CAF3725863.1"/>
    <property type="molecule type" value="Genomic_DNA"/>
</dbReference>
<dbReference type="GO" id="GO:0046872">
    <property type="term" value="F:metal ion binding"/>
    <property type="evidence" value="ECO:0007669"/>
    <property type="project" value="UniProtKB-KW"/>
</dbReference>
<sequence>MSRYLPIPINFEVATTRNYCIHELFGLTLCGPFRAVLLFEHYDFIILTCFTFHQAGITRRGAVVLLLSILVIFAFDNDESRQRTFRTGRLDHSKGYLHHQLFAHLFYRLTSLIRVVDHKGGVLILLLTLLLRCTTNNSNLKLIQDVGGPKRFYTLPLKSSDVDSSSIELTGKFITSLQSNPYNSIVLFFKHILSYFDQRLILDGFHMLFDCTALIMGLTASLMLRWKPTRVFSNGYSRV</sequence>
<keyword evidence="4" id="KW-0050">Antiport</keyword>
<evidence type="ECO:0000256" key="11">
    <source>
        <dbReference type="ARBA" id="ARBA00048349"/>
    </source>
</evidence>
<keyword evidence="14" id="KW-1185">Reference proteome</keyword>